<keyword evidence="5" id="KW-0414">Isoprene biosynthesis</keyword>
<reference evidence="7 8" key="1">
    <citation type="submission" date="2024-07" db="EMBL/GenBank/DDBJ databases">
        <authorList>
            <person name="Lee S."/>
            <person name="Kang M."/>
        </authorList>
    </citation>
    <scope>NUCLEOTIDE SEQUENCE [LARGE SCALE GENOMIC DNA]</scope>
    <source>
        <strain evidence="7 8">DS6</strain>
    </source>
</reference>
<feature type="binding site" evidence="5">
    <location>
        <position position="408"/>
    </location>
    <ligand>
        <name>isopentenyl diphosphate</name>
        <dbReference type="ChEBI" id="CHEBI:128769"/>
    </ligand>
</feature>
<feature type="binding site" evidence="5">
    <location>
        <position position="225"/>
    </location>
    <ligand>
        <name>dimethylallyl diphosphate</name>
        <dbReference type="ChEBI" id="CHEBI:57623"/>
    </ligand>
</feature>
<dbReference type="Proteomes" id="UP001556631">
    <property type="component" value="Unassembled WGS sequence"/>
</dbReference>
<comment type="pathway">
    <text evidence="5">Isoprenoid biosynthesis; dimethylallyl diphosphate biosynthesis; dimethylallyl diphosphate from (2E)-4-hydroxy-3-methylbutenyl diphosphate: step 1/1.</text>
</comment>
<feature type="binding site" evidence="5">
    <location>
        <position position="258"/>
    </location>
    <ligand>
        <name>dimethylallyl diphosphate</name>
        <dbReference type="ChEBI" id="CHEBI:57623"/>
    </ligand>
</feature>
<dbReference type="Gene3D" id="3.40.50.11270">
    <property type="match status" value="1"/>
</dbReference>
<dbReference type="EMBL" id="JBFPJR010000009">
    <property type="protein sequence ID" value="MEX0427343.1"/>
    <property type="molecule type" value="Genomic_DNA"/>
</dbReference>
<comment type="catalytic activity">
    <reaction evidence="5">
        <text>isopentenyl diphosphate + 2 oxidized [2Fe-2S]-[ferredoxin] + H2O = (2E)-4-hydroxy-3-methylbut-2-enyl diphosphate + 2 reduced [2Fe-2S]-[ferredoxin] + 2 H(+)</text>
        <dbReference type="Rhea" id="RHEA:24488"/>
        <dbReference type="Rhea" id="RHEA-COMP:10000"/>
        <dbReference type="Rhea" id="RHEA-COMP:10001"/>
        <dbReference type="ChEBI" id="CHEBI:15377"/>
        <dbReference type="ChEBI" id="CHEBI:15378"/>
        <dbReference type="ChEBI" id="CHEBI:33737"/>
        <dbReference type="ChEBI" id="CHEBI:33738"/>
        <dbReference type="ChEBI" id="CHEBI:128753"/>
        <dbReference type="ChEBI" id="CHEBI:128769"/>
        <dbReference type="EC" id="1.17.7.4"/>
    </reaction>
</comment>
<keyword evidence="1 5" id="KW-0004">4Fe-4S</keyword>
<dbReference type="NCBIfam" id="TIGR00216">
    <property type="entry name" value="ispH_lytB"/>
    <property type="match status" value="1"/>
</dbReference>
<evidence type="ECO:0000313" key="8">
    <source>
        <dbReference type="Proteomes" id="UP001556631"/>
    </source>
</evidence>
<gene>
    <name evidence="5 7" type="primary">ispH</name>
    <name evidence="7" type="ORF">AB3X52_06925</name>
</gene>
<accession>A0ABV3SWM7</accession>
<feature type="binding site" evidence="5">
    <location>
        <position position="408"/>
    </location>
    <ligand>
        <name>dimethylallyl diphosphate</name>
        <dbReference type="ChEBI" id="CHEBI:57623"/>
    </ligand>
</feature>
<feature type="binding site" evidence="5">
    <location>
        <position position="308"/>
    </location>
    <ligand>
        <name>(2E)-4-hydroxy-3-methylbut-2-enyl diphosphate</name>
        <dbReference type="ChEBI" id="CHEBI:128753"/>
    </ligand>
</feature>
<feature type="binding site" evidence="5">
    <location>
        <position position="450"/>
    </location>
    <ligand>
        <name>isopentenyl diphosphate</name>
        <dbReference type="ChEBI" id="CHEBI:128769"/>
    </ligand>
</feature>
<organism evidence="7 8">
    <name type="scientific">Nocardioides eburneus</name>
    <dbReference type="NCBI Taxonomy" id="3231482"/>
    <lineage>
        <taxon>Bacteria</taxon>
        <taxon>Bacillati</taxon>
        <taxon>Actinomycetota</taxon>
        <taxon>Actinomycetes</taxon>
        <taxon>Propionibacteriales</taxon>
        <taxon>Nocardioidaceae</taxon>
        <taxon>Nocardioides</taxon>
    </lineage>
</organism>
<feature type="binding site" evidence="5">
    <location>
        <position position="407"/>
    </location>
    <ligand>
        <name>(2E)-4-hydroxy-3-methylbut-2-enyl diphosphate</name>
        <dbReference type="ChEBI" id="CHEBI:128753"/>
    </ligand>
</feature>
<feature type="binding site" evidence="5">
    <location>
        <position position="280"/>
    </location>
    <ligand>
        <name>[4Fe-4S] cluster</name>
        <dbReference type="ChEBI" id="CHEBI:49883"/>
    </ligand>
</feature>
<dbReference type="SUPFAM" id="SSF53167">
    <property type="entry name" value="Purine and uridine phosphorylases"/>
    <property type="match status" value="1"/>
</dbReference>
<dbReference type="PANTHER" id="PTHR30426:SF0">
    <property type="entry name" value="4-HYDROXY-3-METHYLBUT-2-ENYL DIPHOSPHATE REDUCTASE"/>
    <property type="match status" value="1"/>
</dbReference>
<dbReference type="PANTHER" id="PTHR30426">
    <property type="entry name" value="4-HYDROXY-3-METHYLBUT-2-ENYL DIPHOSPHATE REDUCTASE"/>
    <property type="match status" value="1"/>
</dbReference>
<name>A0ABV3SWM7_9ACTN</name>
<comment type="caution">
    <text evidence="7">The sequence shown here is derived from an EMBL/GenBank/DDBJ whole genome shotgun (WGS) entry which is preliminary data.</text>
</comment>
<protein>
    <recommendedName>
        <fullName evidence="5">4-hydroxy-3-methylbut-2-enyl diphosphate reductase</fullName>
        <shortName evidence="5">HMBPP reductase</shortName>
        <ecNumber evidence="5">1.17.7.4</ecNumber>
    </recommendedName>
</protein>
<proteinExistence type="inferred from homology"/>
<feature type="binding site" evidence="5">
    <location>
        <position position="225"/>
    </location>
    <ligand>
        <name>(2E)-4-hydroxy-3-methylbut-2-enyl diphosphate</name>
        <dbReference type="ChEBI" id="CHEBI:128753"/>
    </ligand>
</feature>
<keyword evidence="4 5" id="KW-0411">Iron-sulfur</keyword>
<evidence type="ECO:0000256" key="1">
    <source>
        <dbReference type="ARBA" id="ARBA00022485"/>
    </source>
</evidence>
<evidence type="ECO:0000256" key="3">
    <source>
        <dbReference type="ARBA" id="ARBA00023004"/>
    </source>
</evidence>
<feature type="binding site" evidence="5">
    <location>
        <position position="406"/>
    </location>
    <ligand>
        <name>isopentenyl diphosphate</name>
        <dbReference type="ChEBI" id="CHEBI:128769"/>
    </ligand>
</feature>
<feature type="binding site" evidence="5">
    <location>
        <position position="258"/>
    </location>
    <ligand>
        <name>(2E)-4-hydroxy-3-methylbut-2-enyl diphosphate</name>
        <dbReference type="ChEBI" id="CHEBI:128753"/>
    </ligand>
</feature>
<dbReference type="InterPro" id="IPR003451">
    <property type="entry name" value="LytB/IspH"/>
</dbReference>
<feature type="binding site" evidence="5">
    <location>
        <position position="378"/>
    </location>
    <ligand>
        <name>[4Fe-4S] cluster</name>
        <dbReference type="ChEBI" id="CHEBI:49883"/>
    </ligand>
</feature>
<evidence type="ECO:0000256" key="2">
    <source>
        <dbReference type="ARBA" id="ARBA00022723"/>
    </source>
</evidence>
<comment type="similarity">
    <text evidence="5">Belongs to the IspH family.</text>
</comment>
<dbReference type="EC" id="1.17.7.4" evidence="5"/>
<feature type="binding site" evidence="5">
    <location>
        <position position="406"/>
    </location>
    <ligand>
        <name>(2E)-4-hydroxy-3-methylbut-2-enyl diphosphate</name>
        <dbReference type="ChEBI" id="CHEBI:128753"/>
    </ligand>
</feature>
<feature type="binding site" evidence="5">
    <location>
        <position position="450"/>
    </location>
    <ligand>
        <name>dimethylallyl diphosphate</name>
        <dbReference type="ChEBI" id="CHEBI:57623"/>
    </ligand>
</feature>
<feature type="binding site" evidence="5">
    <location>
        <position position="406"/>
    </location>
    <ligand>
        <name>dimethylallyl diphosphate</name>
        <dbReference type="ChEBI" id="CHEBI:57623"/>
    </ligand>
</feature>
<keyword evidence="5 7" id="KW-0560">Oxidoreductase</keyword>
<feature type="binding site" evidence="5">
    <location>
        <position position="196"/>
    </location>
    <ligand>
        <name>[4Fe-4S] cluster</name>
        <dbReference type="ChEBI" id="CHEBI:49883"/>
    </ligand>
</feature>
<feature type="binding site" evidence="5">
    <location>
        <position position="407"/>
    </location>
    <ligand>
        <name>dimethylallyl diphosphate</name>
        <dbReference type="ChEBI" id="CHEBI:57623"/>
    </ligand>
</feature>
<dbReference type="CDD" id="cd13944">
    <property type="entry name" value="lytB_ispH"/>
    <property type="match status" value="1"/>
</dbReference>
<feature type="binding site" evidence="5">
    <location>
        <position position="308"/>
    </location>
    <ligand>
        <name>dimethylallyl diphosphate</name>
        <dbReference type="ChEBI" id="CHEBI:57623"/>
    </ligand>
</feature>
<dbReference type="Gene3D" id="3.40.1010.20">
    <property type="entry name" value="4-hydroxy-3-methylbut-2-enyl diphosphate reductase, catalytic domain"/>
    <property type="match status" value="2"/>
</dbReference>
<comment type="catalytic activity">
    <reaction evidence="5">
        <text>dimethylallyl diphosphate + 2 oxidized [2Fe-2S]-[ferredoxin] + H2O = (2E)-4-hydroxy-3-methylbut-2-enyl diphosphate + 2 reduced [2Fe-2S]-[ferredoxin] + 2 H(+)</text>
        <dbReference type="Rhea" id="RHEA:24825"/>
        <dbReference type="Rhea" id="RHEA-COMP:10000"/>
        <dbReference type="Rhea" id="RHEA-COMP:10001"/>
        <dbReference type="ChEBI" id="CHEBI:15377"/>
        <dbReference type="ChEBI" id="CHEBI:15378"/>
        <dbReference type="ChEBI" id="CHEBI:33737"/>
        <dbReference type="ChEBI" id="CHEBI:33738"/>
        <dbReference type="ChEBI" id="CHEBI:57623"/>
        <dbReference type="ChEBI" id="CHEBI:128753"/>
        <dbReference type="EC" id="1.17.7.4"/>
    </reaction>
</comment>
<feature type="active site" description="Proton donor" evidence="5">
    <location>
        <position position="310"/>
    </location>
</feature>
<comment type="pathway">
    <text evidence="5">Isoprenoid biosynthesis; isopentenyl diphosphate biosynthesis via DXP pathway; isopentenyl diphosphate from 1-deoxy-D-xylulose 5-phosphate: step 6/6.</text>
</comment>
<dbReference type="Pfam" id="PF01048">
    <property type="entry name" value="PNP_UDP_1"/>
    <property type="match status" value="1"/>
</dbReference>
<keyword evidence="8" id="KW-1185">Reference proteome</keyword>
<feature type="binding site" evidence="5">
    <location>
        <position position="308"/>
    </location>
    <ligand>
        <name>isopentenyl diphosphate</name>
        <dbReference type="ChEBI" id="CHEBI:128769"/>
    </ligand>
</feature>
<sequence>MTGVVCTPLRTEWLAVSPGLSGGALRTGRSRAGHDLPVAPRLITGVAGSLRPDVAPGDLVVASEVRHAVDGTVTPCPASALLVGALRRAGHTVHHGPVVTTERVVDDPLERAALAADGALAVDTESALLLPGVPEGQAVVVRAIVDTPEQRLFSLGTAPRGIKALLSLRKAAPVLEDWVRATADREVVLASPRSFCAGVERAIDIVAASLDKFEGPVYVRRQIVHNRHVVAELEAKGAIFVEEVEEVPEGSVVVLAAHGVTPTVRQDAAARHLRVVDATCPLVTKVHNEVRRFAGLDHTVFLIGHADHEEVVGTYGEAPGNVVIVEGPDEAMTVEATDPAKVSYVMQTTLAVDEAEKTATILRERFPALSAPRKDDICYATTNRQQAVRAVARDSDLVIVLGSRNSSNSQRLVEVARGEGTPAYLVDDLSEVDLGWLYGAGRIGLTAGASAPPHLVDEVVAGLAGLGRLDVHQTEVVSESVRFTLPREVISEVIREK</sequence>
<evidence type="ECO:0000313" key="7">
    <source>
        <dbReference type="EMBL" id="MEX0427343.1"/>
    </source>
</evidence>
<dbReference type="HAMAP" id="MF_00191">
    <property type="entry name" value="IspH"/>
    <property type="match status" value="1"/>
</dbReference>
<dbReference type="GO" id="GO:0051745">
    <property type="term" value="F:4-hydroxy-3-methylbut-2-enyl diphosphate reductase activity"/>
    <property type="evidence" value="ECO:0007669"/>
    <property type="project" value="UniProtKB-EC"/>
</dbReference>
<dbReference type="InterPro" id="IPR035994">
    <property type="entry name" value="Nucleoside_phosphorylase_sf"/>
</dbReference>
<feature type="binding site" evidence="5">
    <location>
        <position position="348"/>
    </location>
    <ligand>
        <name>(2E)-4-hydroxy-3-methylbut-2-enyl diphosphate</name>
        <dbReference type="ChEBI" id="CHEBI:128753"/>
    </ligand>
</feature>
<comment type="cofactor">
    <cofactor evidence="5">
        <name>[4Fe-4S] cluster</name>
        <dbReference type="ChEBI" id="CHEBI:49883"/>
    </cofactor>
    <text evidence="5">Binds 1 [4Fe-4S] cluster per subunit.</text>
</comment>
<feature type="domain" description="Nucleoside phosphorylase" evidence="6">
    <location>
        <begin position="43"/>
        <end position="128"/>
    </location>
</feature>
<evidence type="ECO:0000256" key="5">
    <source>
        <dbReference type="HAMAP-Rule" id="MF_00191"/>
    </source>
</evidence>
<keyword evidence="3 5" id="KW-0408">Iron</keyword>
<evidence type="ECO:0000259" key="6">
    <source>
        <dbReference type="Pfam" id="PF01048"/>
    </source>
</evidence>
<feature type="binding site" evidence="5">
    <location>
        <position position="407"/>
    </location>
    <ligand>
        <name>isopentenyl diphosphate</name>
        <dbReference type="ChEBI" id="CHEBI:128769"/>
    </ligand>
</feature>
<keyword evidence="2 5" id="KW-0479">Metal-binding</keyword>
<dbReference type="Pfam" id="PF02401">
    <property type="entry name" value="LYTB"/>
    <property type="match status" value="1"/>
</dbReference>
<feature type="binding site" evidence="5">
    <location>
        <position position="258"/>
    </location>
    <ligand>
        <name>isopentenyl diphosphate</name>
        <dbReference type="ChEBI" id="CHEBI:128769"/>
    </ligand>
</feature>
<feature type="binding site" evidence="5">
    <location>
        <position position="450"/>
    </location>
    <ligand>
        <name>(2E)-4-hydroxy-3-methylbut-2-enyl diphosphate</name>
        <dbReference type="ChEBI" id="CHEBI:128753"/>
    </ligand>
</feature>
<comment type="function">
    <text evidence="5">Catalyzes the conversion of 1-hydroxy-2-methyl-2-(E)-butenyl 4-diphosphate (HMBPP) into a mixture of isopentenyl diphosphate (IPP) and dimethylallyl diphosphate (DMAPP). Acts in the terminal step of the DOXP/MEP pathway for isoprenoid precursor biosynthesis.</text>
</comment>
<evidence type="ECO:0000256" key="4">
    <source>
        <dbReference type="ARBA" id="ARBA00023014"/>
    </source>
</evidence>
<dbReference type="Gene3D" id="3.40.50.1580">
    <property type="entry name" value="Nucleoside phosphorylase domain"/>
    <property type="match status" value="1"/>
</dbReference>
<dbReference type="RefSeq" id="WP_367992627.1">
    <property type="nucleotide sequence ID" value="NZ_JBFPJR010000009.1"/>
</dbReference>
<feature type="binding site" evidence="5">
    <location>
        <position position="225"/>
    </location>
    <ligand>
        <name>isopentenyl diphosphate</name>
        <dbReference type="ChEBI" id="CHEBI:128769"/>
    </ligand>
</feature>
<feature type="binding site" evidence="5">
    <location>
        <position position="408"/>
    </location>
    <ligand>
        <name>(2E)-4-hydroxy-3-methylbut-2-enyl diphosphate</name>
        <dbReference type="ChEBI" id="CHEBI:128753"/>
    </ligand>
</feature>
<dbReference type="InterPro" id="IPR000845">
    <property type="entry name" value="Nucleoside_phosphorylase_d"/>
</dbReference>